<gene>
    <name evidence="4" type="ORF">N7Z68_07880</name>
</gene>
<evidence type="ECO:0000256" key="1">
    <source>
        <dbReference type="ARBA" id="ARBA00022679"/>
    </source>
</evidence>
<proteinExistence type="inferred from homology"/>
<comment type="caution">
    <text evidence="4">The sequence shown here is derived from an EMBL/GenBank/DDBJ whole genome shotgun (WGS) entry which is preliminary data.</text>
</comment>
<organism evidence="4 5">
    <name type="scientific">Alkalihalobacterium chitinilyticum</name>
    <dbReference type="NCBI Taxonomy" id="2980103"/>
    <lineage>
        <taxon>Bacteria</taxon>
        <taxon>Bacillati</taxon>
        <taxon>Bacillota</taxon>
        <taxon>Bacilli</taxon>
        <taxon>Bacillales</taxon>
        <taxon>Bacillaceae</taxon>
        <taxon>Alkalihalobacterium</taxon>
    </lineage>
</organism>
<dbReference type="Pfam" id="PF20085">
    <property type="entry name" value="TGL"/>
    <property type="match status" value="1"/>
</dbReference>
<reference evidence="4" key="1">
    <citation type="submission" date="2024-05" db="EMBL/GenBank/DDBJ databases">
        <title>Alkalihalobacillus sp. strain MEB203 novel alkaliphilic bacterium from Lonar Lake, India.</title>
        <authorList>
            <person name="Joshi A."/>
            <person name="Thite S."/>
            <person name="Mengade P."/>
        </authorList>
    </citation>
    <scope>NUCLEOTIDE SEQUENCE</scope>
    <source>
        <strain evidence="4">MEB 203</strain>
    </source>
</reference>
<dbReference type="PROSITE" id="PS00178">
    <property type="entry name" value="AA_TRNA_LIGASE_I"/>
    <property type="match status" value="1"/>
</dbReference>
<evidence type="ECO:0000313" key="4">
    <source>
        <dbReference type="EMBL" id="MDE5413303.1"/>
    </source>
</evidence>
<keyword evidence="2" id="KW-0749">Sporulation</keyword>
<sequence length="282" mass="32141">MLQVAGMPFQPSGLLHLGTIERVIIQQMMNAPVVYSFPSVRELQFELSARKHIIESSKAMNESQMEFTTFRYARCNPTYWNLTGAGGFLLRPDVFPADAILDIYRNSSLYAFECATACVIIYYHAILRSIGRTAFNTFFRNLYLYSWHTDPDLGLTTFQGSHFLPGDVIYFNNPDFHIQTPWFRGLNAVVLEDGNYFGHGFGIMSGQEIIDFLNTQRNPGSVQPAYLASIVTRPSFNRLSNLSITLQRERTVPKTTPSVVHHNKNRISSVQHLHYCNIEIQS</sequence>
<dbReference type="EC" id="2.3.2.13" evidence="4"/>
<accession>A0ABT5VCY4</accession>
<dbReference type="HAMAP" id="MF_00727">
    <property type="entry name" value="Tgl"/>
    <property type="match status" value="1"/>
</dbReference>
<evidence type="ECO:0000313" key="5">
    <source>
        <dbReference type="Proteomes" id="UP001148125"/>
    </source>
</evidence>
<keyword evidence="3 4" id="KW-0012">Acyltransferase</keyword>
<keyword evidence="5" id="KW-1185">Reference proteome</keyword>
<keyword evidence="1 4" id="KW-0808">Transferase</keyword>
<name>A0ABT5VCY4_9BACI</name>
<dbReference type="InterPro" id="IPR020916">
    <property type="entry name" value="Gln_gamma-glutamylTfrase_bac"/>
</dbReference>
<dbReference type="RefSeq" id="WP_275117922.1">
    <property type="nucleotide sequence ID" value="NZ_JAOTPO010000004.1"/>
</dbReference>
<dbReference type="NCBIfam" id="NF002869">
    <property type="entry name" value="PRK03187.1"/>
    <property type="match status" value="1"/>
</dbReference>
<dbReference type="Proteomes" id="UP001148125">
    <property type="component" value="Unassembled WGS sequence"/>
</dbReference>
<dbReference type="GO" id="GO:0003810">
    <property type="term" value="F:protein-glutamine gamma-glutamyltransferase activity"/>
    <property type="evidence" value="ECO:0007669"/>
    <property type="project" value="UniProtKB-EC"/>
</dbReference>
<protein>
    <submittedName>
        <fullName evidence="4">Protein-glutamine gamma-glutamyltransferase</fullName>
        <ecNumber evidence="4">2.3.2.13</ecNumber>
    </submittedName>
</protein>
<dbReference type="InterPro" id="IPR001412">
    <property type="entry name" value="aa-tRNA-synth_I_CS"/>
</dbReference>
<dbReference type="EMBL" id="JAOTPO010000004">
    <property type="protein sequence ID" value="MDE5413303.1"/>
    <property type="molecule type" value="Genomic_DNA"/>
</dbReference>
<evidence type="ECO:0000256" key="2">
    <source>
        <dbReference type="ARBA" id="ARBA00022969"/>
    </source>
</evidence>
<evidence type="ECO:0000256" key="3">
    <source>
        <dbReference type="ARBA" id="ARBA00023315"/>
    </source>
</evidence>